<dbReference type="InterPro" id="IPR035211">
    <property type="entry name" value="DUF5325"/>
</dbReference>
<accession>A0ABW2NVH5</accession>
<gene>
    <name evidence="2" type="ORF">ACFQPF_10055</name>
</gene>
<evidence type="ECO:0000256" key="1">
    <source>
        <dbReference type="SAM" id="Phobius"/>
    </source>
</evidence>
<reference evidence="3" key="1">
    <citation type="journal article" date="2019" name="Int. J. Syst. Evol. Microbiol.">
        <title>The Global Catalogue of Microorganisms (GCM) 10K type strain sequencing project: providing services to taxonomists for standard genome sequencing and annotation.</title>
        <authorList>
            <consortium name="The Broad Institute Genomics Platform"/>
            <consortium name="The Broad Institute Genome Sequencing Center for Infectious Disease"/>
            <person name="Wu L."/>
            <person name="Ma J."/>
        </authorList>
    </citation>
    <scope>NUCLEOTIDE SEQUENCE [LARGE SCALE GENOMIC DNA]</scope>
    <source>
        <strain evidence="3">NBRC 106396</strain>
    </source>
</reference>
<dbReference type="Pfam" id="PF17259">
    <property type="entry name" value="DUF5325"/>
    <property type="match status" value="1"/>
</dbReference>
<name>A0ABW2NVH5_9BACL</name>
<feature type="transmembrane region" description="Helical" evidence="1">
    <location>
        <begin position="30"/>
        <end position="50"/>
    </location>
</feature>
<evidence type="ECO:0000313" key="3">
    <source>
        <dbReference type="Proteomes" id="UP001596549"/>
    </source>
</evidence>
<dbReference type="Proteomes" id="UP001596549">
    <property type="component" value="Unassembled WGS sequence"/>
</dbReference>
<keyword evidence="1" id="KW-0472">Membrane</keyword>
<dbReference type="EMBL" id="JBHTCP010000016">
    <property type="protein sequence ID" value="MFC7372024.1"/>
    <property type="molecule type" value="Genomic_DNA"/>
</dbReference>
<sequence length="60" mass="6462">MKPNFLFFLLALCTAMSIGGIGVAVSEQSILIAAVSIFCVIVLMGAGFTLKKKLREQNQE</sequence>
<organism evidence="2 3">
    <name type="scientific">Fictibacillus iocasae</name>
    <dbReference type="NCBI Taxonomy" id="2715437"/>
    <lineage>
        <taxon>Bacteria</taxon>
        <taxon>Bacillati</taxon>
        <taxon>Bacillota</taxon>
        <taxon>Bacilli</taxon>
        <taxon>Bacillales</taxon>
        <taxon>Fictibacillaceae</taxon>
        <taxon>Fictibacillus</taxon>
    </lineage>
</organism>
<keyword evidence="1" id="KW-0812">Transmembrane</keyword>
<keyword evidence="1" id="KW-1133">Transmembrane helix</keyword>
<dbReference type="RefSeq" id="WP_379749207.1">
    <property type="nucleotide sequence ID" value="NZ_JBHTCP010000016.1"/>
</dbReference>
<evidence type="ECO:0000313" key="2">
    <source>
        <dbReference type="EMBL" id="MFC7372024.1"/>
    </source>
</evidence>
<protein>
    <submittedName>
        <fullName evidence="2">DUF5325 family protein</fullName>
    </submittedName>
</protein>
<comment type="caution">
    <text evidence="2">The sequence shown here is derived from an EMBL/GenBank/DDBJ whole genome shotgun (WGS) entry which is preliminary data.</text>
</comment>
<proteinExistence type="predicted"/>
<keyword evidence="3" id="KW-1185">Reference proteome</keyword>